<dbReference type="InterPro" id="IPR032871">
    <property type="entry name" value="AHH_dom_containing"/>
</dbReference>
<accession>A0A150TRX8</accession>
<dbReference type="Proteomes" id="UP000075502">
    <property type="component" value="Unassembled WGS sequence"/>
</dbReference>
<dbReference type="AlphaFoldDB" id="A0A150TRX8"/>
<comment type="caution">
    <text evidence="1">The sequence shown here is derived from an EMBL/GenBank/DDBJ whole genome shotgun (WGS) entry which is preliminary data.</text>
</comment>
<gene>
    <name evidence="1" type="ORF">BE21_02575</name>
</gene>
<evidence type="ECO:0000313" key="2">
    <source>
        <dbReference type="Proteomes" id="UP000075502"/>
    </source>
</evidence>
<dbReference type="Pfam" id="PF14412">
    <property type="entry name" value="AHH"/>
    <property type="match status" value="1"/>
</dbReference>
<organism evidence="1 2">
    <name type="scientific">Sorangium cellulosum</name>
    <name type="common">Polyangium cellulosum</name>
    <dbReference type="NCBI Taxonomy" id="56"/>
    <lineage>
        <taxon>Bacteria</taxon>
        <taxon>Pseudomonadati</taxon>
        <taxon>Myxococcota</taxon>
        <taxon>Polyangia</taxon>
        <taxon>Polyangiales</taxon>
        <taxon>Polyangiaceae</taxon>
        <taxon>Sorangium</taxon>
    </lineage>
</organism>
<sequence length="282" mass="31773">MSDPSKEQHQDDVNAGFHLEVSAKVDGGKCLNRHESAWTPSSCSHRWQAYQRALDDKHIYNWPRYASLSSRTKVRTDAKKDYQTSKDGVTKVHPVFPHFYRLLLSAPAKGDWDVGVGDNFKQSSAVPYYHNAHHLVTNSELRKELNKTGAAIERSYPAVNGVGVVRGGLLRAGYNLNHKQNMIILPMDRAVAGTLNLPRHLDEVTGRSHADYSGRVKLRLQTILNEYKQDIEAELKKGKGHTKLKHKLCKEKLEDLSEEIYKAIASAARNPGYDGTLETIEF</sequence>
<reference evidence="1 2" key="1">
    <citation type="submission" date="2014-02" db="EMBL/GenBank/DDBJ databases">
        <title>The small core and large imbalanced accessory genome model reveals a collaborative survival strategy of Sorangium cellulosum strains in nature.</title>
        <authorList>
            <person name="Han K."/>
            <person name="Peng R."/>
            <person name="Blom J."/>
            <person name="Li Y.-Z."/>
        </authorList>
    </citation>
    <scope>NUCLEOTIDE SEQUENCE [LARGE SCALE GENOMIC DNA]</scope>
    <source>
        <strain evidence="1 2">So0007-03</strain>
    </source>
</reference>
<dbReference type="EMBL" id="JEME01001355">
    <property type="protein sequence ID" value="KYG07376.1"/>
    <property type="molecule type" value="Genomic_DNA"/>
</dbReference>
<name>A0A150TRX8_SORCE</name>
<proteinExistence type="predicted"/>
<evidence type="ECO:0000313" key="1">
    <source>
        <dbReference type="EMBL" id="KYG07376.1"/>
    </source>
</evidence>
<protein>
    <submittedName>
        <fullName evidence="1">Uncharacterized protein</fullName>
    </submittedName>
</protein>